<dbReference type="KEGG" id="apra:G3A50_00030"/>
<evidence type="ECO:0000259" key="1">
    <source>
        <dbReference type="PROSITE" id="PS51481"/>
    </source>
</evidence>
<dbReference type="RefSeq" id="WP_163073214.1">
    <property type="nucleotide sequence ID" value="NZ_CP048630.1"/>
</dbReference>
<dbReference type="Gene3D" id="3.40.50.10440">
    <property type="entry name" value="Dihydroxyacetone kinase, domain 1"/>
    <property type="match status" value="1"/>
</dbReference>
<reference evidence="2 3" key="1">
    <citation type="submission" date="2020-02" db="EMBL/GenBank/DDBJ databases">
        <authorList>
            <person name="Li G."/>
        </authorList>
    </citation>
    <scope>NUCLEOTIDE SEQUENCE [LARGE SCALE GENOMIC DNA]</scope>
    <source>
        <strain evidence="2 3">DSM 102029</strain>
    </source>
</reference>
<sequence>MKKIMNAPDAFVAESLEGLVRAHEGLVTFGAGRTFIRRRDLAPGKVAVISGGGAGHEPLHSGFVGRGMLDAACTGHVFTSPTPDQIVAAMDETDTGAGCLLVVKNYDGDVMNFEMAAEMAASRHAIDTVIVEDDAATGPSLRSRGRRGIAGTVVVEKILGAAAEQGSNLAALKTLGDDLNRRIRSMGVALRGTTVPENARETFSLGPDEMEIGVGIHGEPGLERTRFAGANEIIRLLGERILAEFPSDVAEGGTARPLLIVNGFGGTPPIELYLAQGIAHRFFENHGVVPARTLTGTFVTSLDMAGLSITLALLDEVQFKLWCAPVATPCLSW</sequence>
<proteinExistence type="predicted"/>
<dbReference type="GO" id="GO:0047324">
    <property type="term" value="F:phosphoenolpyruvate-glycerone phosphotransferase activity"/>
    <property type="evidence" value="ECO:0007669"/>
    <property type="project" value="UniProtKB-EC"/>
</dbReference>
<evidence type="ECO:0000313" key="2">
    <source>
        <dbReference type="EMBL" id="QIB32269.1"/>
    </source>
</evidence>
<dbReference type="AlphaFoldDB" id="A0A6P1YG52"/>
<keyword evidence="2" id="KW-0808">Transferase</keyword>
<dbReference type="InterPro" id="IPR050861">
    <property type="entry name" value="Dihydroxyacetone_Kinase"/>
</dbReference>
<dbReference type="GO" id="GO:0005829">
    <property type="term" value="C:cytosol"/>
    <property type="evidence" value="ECO:0007669"/>
    <property type="project" value="TreeGrafter"/>
</dbReference>
<feature type="domain" description="DhaK" evidence="1">
    <location>
        <begin position="7"/>
        <end position="333"/>
    </location>
</feature>
<dbReference type="PANTHER" id="PTHR28629">
    <property type="entry name" value="TRIOKINASE/FMN CYCLASE"/>
    <property type="match status" value="1"/>
</dbReference>
<dbReference type="Gene3D" id="3.30.1180.20">
    <property type="entry name" value="Dihydroxyacetone kinase, domain 2"/>
    <property type="match status" value="1"/>
</dbReference>
<name>A0A6P1YG52_9HYPH</name>
<dbReference type="PROSITE" id="PS51481">
    <property type="entry name" value="DHAK"/>
    <property type="match status" value="1"/>
</dbReference>
<dbReference type="InterPro" id="IPR004006">
    <property type="entry name" value="DhaK_dom"/>
</dbReference>
<organism evidence="2 3">
    <name type="scientific">Ancylobacter pratisalsi</name>
    <dbReference type="NCBI Taxonomy" id="1745854"/>
    <lineage>
        <taxon>Bacteria</taxon>
        <taxon>Pseudomonadati</taxon>
        <taxon>Pseudomonadota</taxon>
        <taxon>Alphaproteobacteria</taxon>
        <taxon>Hyphomicrobiales</taxon>
        <taxon>Xanthobacteraceae</taxon>
        <taxon>Ancylobacter</taxon>
    </lineage>
</organism>
<dbReference type="GO" id="GO:0004371">
    <property type="term" value="F:glycerone kinase activity"/>
    <property type="evidence" value="ECO:0007669"/>
    <property type="project" value="InterPro"/>
</dbReference>
<dbReference type="FunFam" id="3.40.50.10440:FF:000001">
    <property type="entry name" value="Dihydroxyacetone kinase, DhaK subunit"/>
    <property type="match status" value="1"/>
</dbReference>
<dbReference type="GO" id="GO:0019563">
    <property type="term" value="P:glycerol catabolic process"/>
    <property type="evidence" value="ECO:0007669"/>
    <property type="project" value="TreeGrafter"/>
</dbReference>
<protein>
    <submittedName>
        <fullName evidence="2">Dihydroxyacetone kinase subunit DhaK</fullName>
        <ecNumber evidence="2">2.7.1.121</ecNumber>
    </submittedName>
</protein>
<gene>
    <name evidence="2" type="primary">dhaK</name>
    <name evidence="2" type="ORF">G3A50_00030</name>
</gene>
<evidence type="ECO:0000313" key="3">
    <source>
        <dbReference type="Proteomes" id="UP000464751"/>
    </source>
</evidence>
<dbReference type="EMBL" id="CP048630">
    <property type="protein sequence ID" value="QIB32269.1"/>
    <property type="molecule type" value="Genomic_DNA"/>
</dbReference>
<dbReference type="Proteomes" id="UP000464751">
    <property type="component" value="Chromosome"/>
</dbReference>
<keyword evidence="3" id="KW-1185">Reference proteome</keyword>
<dbReference type="PANTHER" id="PTHR28629:SF4">
    <property type="entry name" value="TRIOKINASE_FMN CYCLASE"/>
    <property type="match status" value="1"/>
</dbReference>
<dbReference type="SUPFAM" id="SSF82549">
    <property type="entry name" value="DAK1/DegV-like"/>
    <property type="match status" value="1"/>
</dbReference>
<keyword evidence="2" id="KW-0418">Kinase</keyword>
<dbReference type="EC" id="2.7.1.121" evidence="2"/>
<accession>A0A6P1YG52</accession>
<dbReference type="Pfam" id="PF02733">
    <property type="entry name" value="Dak1"/>
    <property type="match status" value="1"/>
</dbReference>